<dbReference type="EMBL" id="LACI01000559">
    <property type="protein sequence ID" value="KJU86525.1"/>
    <property type="molecule type" value="Genomic_DNA"/>
</dbReference>
<name>A0A0F3GXD4_9BACT</name>
<organism evidence="1 2">
    <name type="scientific">Candidatus Magnetobacterium bavaricum</name>
    <dbReference type="NCBI Taxonomy" id="29290"/>
    <lineage>
        <taxon>Bacteria</taxon>
        <taxon>Pseudomonadati</taxon>
        <taxon>Nitrospirota</taxon>
        <taxon>Thermodesulfovibrionia</taxon>
        <taxon>Thermodesulfovibrionales</taxon>
        <taxon>Candidatus Magnetobacteriaceae</taxon>
        <taxon>Candidatus Magnetobacterium</taxon>
    </lineage>
</organism>
<reference evidence="1 2" key="1">
    <citation type="submission" date="2015-02" db="EMBL/GenBank/DDBJ databases">
        <title>Single-cell genomics of uncultivated deep-branching MTB reveals a conserved set of magnetosome genes.</title>
        <authorList>
            <person name="Kolinko S."/>
            <person name="Richter M."/>
            <person name="Glockner F.O."/>
            <person name="Brachmann A."/>
            <person name="Schuler D."/>
        </authorList>
    </citation>
    <scope>NUCLEOTIDE SEQUENCE [LARGE SCALE GENOMIC DNA]</scope>
    <source>
        <strain evidence="1">TM-1</strain>
    </source>
</reference>
<evidence type="ECO:0000313" key="1">
    <source>
        <dbReference type="EMBL" id="KJU86525.1"/>
    </source>
</evidence>
<dbReference type="Proteomes" id="UP000033423">
    <property type="component" value="Unassembled WGS sequence"/>
</dbReference>
<proteinExistence type="predicted"/>
<comment type="caution">
    <text evidence="1">The sequence shown here is derived from an EMBL/GenBank/DDBJ whole genome shotgun (WGS) entry which is preliminary data.</text>
</comment>
<protein>
    <submittedName>
        <fullName evidence="1">Uncharacterized protein</fullName>
    </submittedName>
</protein>
<keyword evidence="2" id="KW-1185">Reference proteome</keyword>
<gene>
    <name evidence="1" type="ORF">MBAV_001283</name>
</gene>
<evidence type="ECO:0000313" key="2">
    <source>
        <dbReference type="Proteomes" id="UP000033423"/>
    </source>
</evidence>
<accession>A0A0F3GXD4</accession>
<dbReference type="AlphaFoldDB" id="A0A0F3GXD4"/>
<sequence>MALALRLLAEPLTLRERDLDNRLRRDRLERSALCPLMVLPSLIVVRFDTPRSTPVAAWFSRTGTICSTSTVRLTNHLSAVRETIADLILPLNLNDSLILTQPIMGSFICWSITSTAVGCFLSVPPSARKLSCCPFFLNRGYLPLPEKNRLKAVPRFLIACCGAFLVTSNIHGNWSALISFNCLRKAISDGLGSVISAL</sequence>